<dbReference type="AlphaFoldDB" id="A0A177CRC5"/>
<reference evidence="1 2" key="1">
    <citation type="submission" date="2016-05" db="EMBL/GenBank/DDBJ databases">
        <title>Comparative analysis of secretome profiles of manganese(II)-oxidizing ascomycete fungi.</title>
        <authorList>
            <consortium name="DOE Joint Genome Institute"/>
            <person name="Zeiner C.A."/>
            <person name="Purvine S.O."/>
            <person name="Zink E.M."/>
            <person name="Wu S."/>
            <person name="Pasa-Tolic L."/>
            <person name="Chaput D.L."/>
            <person name="Haridas S."/>
            <person name="Grigoriev I.V."/>
            <person name="Santelli C.M."/>
            <person name="Hansel C.M."/>
        </authorList>
    </citation>
    <scope>NUCLEOTIDE SEQUENCE [LARGE SCALE GENOMIC DNA]</scope>
    <source>
        <strain evidence="1 2">AP3s5-JAC2a</strain>
    </source>
</reference>
<dbReference type="RefSeq" id="XP_018040438.1">
    <property type="nucleotide sequence ID" value="XM_018186378.1"/>
</dbReference>
<dbReference type="InParanoid" id="A0A177CRC5"/>
<accession>A0A177CRC5</accession>
<sequence length="98" mass="11068">MSFFLLADQHTFFSTVPLLFAALQSVRCLRRSVLDLQCFLYIGLLQSLAVKVGLRFGCTKVTQFDSVWCNSCSQDQRAYLWLTTVAQRSASFCIANNS</sequence>
<evidence type="ECO:0000313" key="1">
    <source>
        <dbReference type="EMBL" id="OAG10073.1"/>
    </source>
</evidence>
<evidence type="ECO:0000313" key="2">
    <source>
        <dbReference type="Proteomes" id="UP000077069"/>
    </source>
</evidence>
<organism evidence="1 2">
    <name type="scientific">Paraphaeosphaeria sporulosa</name>
    <dbReference type="NCBI Taxonomy" id="1460663"/>
    <lineage>
        <taxon>Eukaryota</taxon>
        <taxon>Fungi</taxon>
        <taxon>Dikarya</taxon>
        <taxon>Ascomycota</taxon>
        <taxon>Pezizomycotina</taxon>
        <taxon>Dothideomycetes</taxon>
        <taxon>Pleosporomycetidae</taxon>
        <taxon>Pleosporales</taxon>
        <taxon>Massarineae</taxon>
        <taxon>Didymosphaeriaceae</taxon>
        <taxon>Paraphaeosphaeria</taxon>
    </lineage>
</organism>
<dbReference type="Proteomes" id="UP000077069">
    <property type="component" value="Unassembled WGS sequence"/>
</dbReference>
<name>A0A177CRC5_9PLEO</name>
<proteinExistence type="predicted"/>
<keyword evidence="2" id="KW-1185">Reference proteome</keyword>
<dbReference type="EMBL" id="KV441549">
    <property type="protein sequence ID" value="OAG10073.1"/>
    <property type="molecule type" value="Genomic_DNA"/>
</dbReference>
<gene>
    <name evidence="1" type="ORF">CC84DRAFT_461431</name>
</gene>
<protein>
    <submittedName>
        <fullName evidence="1">Uncharacterized protein</fullName>
    </submittedName>
</protein>
<dbReference type="GeneID" id="28769864"/>